<evidence type="ECO:0000256" key="2">
    <source>
        <dbReference type="ARBA" id="ARBA00006285"/>
    </source>
</evidence>
<dbReference type="PANTHER" id="PTHR21040">
    <property type="entry name" value="BCDNA.GH04120"/>
    <property type="match status" value="1"/>
</dbReference>
<keyword evidence="4" id="KW-0378">Hydrolase</keyword>
<evidence type="ECO:0000313" key="7">
    <source>
        <dbReference type="EMBL" id="VBB30702.1"/>
    </source>
</evidence>
<evidence type="ECO:0000256" key="3">
    <source>
        <dbReference type="ARBA" id="ARBA00012663"/>
    </source>
</evidence>
<gene>
    <name evidence="7" type="ORF">NAV_LOCUS5493</name>
</gene>
<evidence type="ECO:0000256" key="1">
    <source>
        <dbReference type="ARBA" id="ARBA00001231"/>
    </source>
</evidence>
<name>A0A498SB38_ACAVI</name>
<feature type="chain" id="PRO_5019836199" description="beta-N-acetylhexosaminidase" evidence="5">
    <location>
        <begin position="23"/>
        <end position="364"/>
    </location>
</feature>
<proteinExistence type="inferred from homology"/>
<dbReference type="Pfam" id="PF00728">
    <property type="entry name" value="Glyco_hydro_20"/>
    <property type="match status" value="1"/>
</dbReference>
<evidence type="ECO:0000313" key="8">
    <source>
        <dbReference type="Proteomes" id="UP000276991"/>
    </source>
</evidence>
<dbReference type="InterPro" id="IPR038901">
    <property type="entry name" value="HEXDC-like"/>
</dbReference>
<protein>
    <recommendedName>
        <fullName evidence="3">beta-N-acetylhexosaminidase</fullName>
        <ecNumber evidence="3">3.2.1.52</ecNumber>
    </recommendedName>
</protein>
<dbReference type="OrthoDB" id="47475at2759"/>
<dbReference type="Gene3D" id="3.20.20.80">
    <property type="entry name" value="Glycosidases"/>
    <property type="match status" value="1"/>
</dbReference>
<evidence type="ECO:0000256" key="5">
    <source>
        <dbReference type="SAM" id="SignalP"/>
    </source>
</evidence>
<sequence length="364" mass="42425">MVTMRTILILTFCCIILEITLGLSAYKQQTKKDEVHMEHFQVFEDKHPSVAIKDLQELEWNKEYAKFLIEKTKDRMPNHWKIPELPKSLGLVKIGDSHEVQNGDTKTSYNKSFYANRIIHFDLKGAAPKLSYFKEVLKLIKANGATGILIEWEDTFPFDGILAENRNSDAYTVEEVRDLLQTAKSLNLDVIPLVPTFGHLEWILKVEKFRQYRQNDMFPQVICLADNDGVSVILEAIRQVVQLHQPFGIMYFHIGADEAFQFGECLKDRQWLEINTNKKKDDLAAMHLAKIAKYVKTLIPNIRVLAWYDMIESFEMKLVEQYHLGQLLEVVVWDYSETLQQQNGILKFINISQICIRKFESEMF</sequence>
<dbReference type="Proteomes" id="UP000276991">
    <property type="component" value="Unassembled WGS sequence"/>
</dbReference>
<evidence type="ECO:0000256" key="4">
    <source>
        <dbReference type="ARBA" id="ARBA00022801"/>
    </source>
</evidence>
<feature type="signal peptide" evidence="5">
    <location>
        <begin position="1"/>
        <end position="22"/>
    </location>
</feature>
<dbReference type="GO" id="GO:0005975">
    <property type="term" value="P:carbohydrate metabolic process"/>
    <property type="evidence" value="ECO:0007669"/>
    <property type="project" value="InterPro"/>
</dbReference>
<dbReference type="SUPFAM" id="SSF51445">
    <property type="entry name" value="(Trans)glycosidases"/>
    <property type="match status" value="1"/>
</dbReference>
<dbReference type="GO" id="GO:0004563">
    <property type="term" value="F:beta-N-acetylhexosaminidase activity"/>
    <property type="evidence" value="ECO:0007669"/>
    <property type="project" value="UniProtKB-EC"/>
</dbReference>
<dbReference type="EC" id="3.2.1.52" evidence="3"/>
<dbReference type="InterPro" id="IPR017853">
    <property type="entry name" value="GH"/>
</dbReference>
<dbReference type="PANTHER" id="PTHR21040:SF4">
    <property type="entry name" value="BETA-N-ACETYLHEXOSAMINIDASE"/>
    <property type="match status" value="1"/>
</dbReference>
<keyword evidence="5" id="KW-0732">Signal</keyword>
<dbReference type="STRING" id="6277.A0A498SB38"/>
<dbReference type="AlphaFoldDB" id="A0A498SB38"/>
<accession>A0A498SB38</accession>
<dbReference type="InterPro" id="IPR015883">
    <property type="entry name" value="Glyco_hydro_20_cat"/>
</dbReference>
<organism evidence="7 8">
    <name type="scientific">Acanthocheilonema viteae</name>
    <name type="common">Filarial nematode worm</name>
    <name type="synonym">Dipetalonema viteae</name>
    <dbReference type="NCBI Taxonomy" id="6277"/>
    <lineage>
        <taxon>Eukaryota</taxon>
        <taxon>Metazoa</taxon>
        <taxon>Ecdysozoa</taxon>
        <taxon>Nematoda</taxon>
        <taxon>Chromadorea</taxon>
        <taxon>Rhabditida</taxon>
        <taxon>Spirurina</taxon>
        <taxon>Spiruromorpha</taxon>
        <taxon>Filarioidea</taxon>
        <taxon>Onchocercidae</taxon>
        <taxon>Acanthocheilonema</taxon>
    </lineage>
</organism>
<evidence type="ECO:0000259" key="6">
    <source>
        <dbReference type="Pfam" id="PF00728"/>
    </source>
</evidence>
<dbReference type="EMBL" id="UPTC01000960">
    <property type="protein sequence ID" value="VBB30702.1"/>
    <property type="molecule type" value="Genomic_DNA"/>
</dbReference>
<keyword evidence="8" id="KW-1185">Reference proteome</keyword>
<comment type="similarity">
    <text evidence="2">Belongs to the glycosyl hydrolase 20 family.</text>
</comment>
<reference evidence="7 8" key="1">
    <citation type="submission" date="2018-08" db="EMBL/GenBank/DDBJ databases">
        <authorList>
            <person name="Laetsch R D."/>
            <person name="Stevens L."/>
            <person name="Kumar S."/>
            <person name="Blaxter L. M."/>
        </authorList>
    </citation>
    <scope>NUCLEOTIDE SEQUENCE [LARGE SCALE GENOMIC DNA]</scope>
</reference>
<feature type="domain" description="Glycoside hydrolase family 20 catalytic" evidence="6">
    <location>
        <begin position="165"/>
        <end position="337"/>
    </location>
</feature>
<comment type="catalytic activity">
    <reaction evidence="1">
        <text>Hydrolysis of terminal non-reducing N-acetyl-D-hexosamine residues in N-acetyl-beta-D-hexosaminides.</text>
        <dbReference type="EC" id="3.2.1.52"/>
    </reaction>
</comment>